<dbReference type="Proteomes" id="UP001474421">
    <property type="component" value="Unassembled WGS sequence"/>
</dbReference>
<reference evidence="6 7" key="1">
    <citation type="journal article" date="2024" name="Proc. Natl. Acad. Sci. U.S.A.">
        <title>The genetic regulatory architecture and epigenomic basis for age-related changes in rattlesnake venom.</title>
        <authorList>
            <person name="Hogan M.P."/>
            <person name="Holding M.L."/>
            <person name="Nystrom G.S."/>
            <person name="Colston T.J."/>
            <person name="Bartlett D.A."/>
            <person name="Mason A.J."/>
            <person name="Ellsworth S.A."/>
            <person name="Rautsaw R.M."/>
            <person name="Lawrence K.C."/>
            <person name="Strickland J.L."/>
            <person name="He B."/>
            <person name="Fraser P."/>
            <person name="Margres M.J."/>
            <person name="Gilbert D.M."/>
            <person name="Gibbs H.L."/>
            <person name="Parkinson C.L."/>
            <person name="Rokyta D.R."/>
        </authorList>
    </citation>
    <scope>NUCLEOTIDE SEQUENCE [LARGE SCALE GENOMIC DNA]</scope>
    <source>
        <strain evidence="6">DRR0105</strain>
    </source>
</reference>
<dbReference type="GO" id="GO:0042110">
    <property type="term" value="P:T cell activation"/>
    <property type="evidence" value="ECO:0007669"/>
    <property type="project" value="TreeGrafter"/>
</dbReference>
<keyword evidence="3" id="KW-0472">Membrane</keyword>
<comment type="subcellular location">
    <subcellularLocation>
        <location evidence="1">Membrane</location>
    </subcellularLocation>
</comment>
<dbReference type="SUPFAM" id="SSF48726">
    <property type="entry name" value="Immunoglobulin"/>
    <property type="match status" value="2"/>
</dbReference>
<comment type="caution">
    <text evidence="6">The sequence shown here is derived from an EMBL/GenBank/DDBJ whole genome shotgun (WGS) entry which is preliminary data.</text>
</comment>
<keyword evidence="2 5" id="KW-0732">Signal</keyword>
<name>A0AAW1APW3_CROAD</name>
<organism evidence="6 7">
    <name type="scientific">Crotalus adamanteus</name>
    <name type="common">Eastern diamondback rattlesnake</name>
    <dbReference type="NCBI Taxonomy" id="8729"/>
    <lineage>
        <taxon>Eukaryota</taxon>
        <taxon>Metazoa</taxon>
        <taxon>Chordata</taxon>
        <taxon>Craniata</taxon>
        <taxon>Vertebrata</taxon>
        <taxon>Euteleostomi</taxon>
        <taxon>Lepidosauria</taxon>
        <taxon>Squamata</taxon>
        <taxon>Bifurcata</taxon>
        <taxon>Unidentata</taxon>
        <taxon>Episquamata</taxon>
        <taxon>Toxicofera</taxon>
        <taxon>Serpentes</taxon>
        <taxon>Colubroidea</taxon>
        <taxon>Viperidae</taxon>
        <taxon>Crotalinae</taxon>
        <taxon>Crotalus</taxon>
    </lineage>
</organism>
<feature type="chain" id="PRO_5043699167" description="SLAM family member 5-like" evidence="5">
    <location>
        <begin position="23"/>
        <end position="336"/>
    </location>
</feature>
<dbReference type="GO" id="GO:0009897">
    <property type="term" value="C:external side of plasma membrane"/>
    <property type="evidence" value="ECO:0007669"/>
    <property type="project" value="TreeGrafter"/>
</dbReference>
<evidence type="ECO:0000313" key="7">
    <source>
        <dbReference type="Proteomes" id="UP001474421"/>
    </source>
</evidence>
<dbReference type="AlphaFoldDB" id="A0AAW1APW3"/>
<dbReference type="InterPro" id="IPR015631">
    <property type="entry name" value="CD2/SLAM_rcpt"/>
</dbReference>
<evidence type="ECO:0000256" key="4">
    <source>
        <dbReference type="ARBA" id="ARBA00023180"/>
    </source>
</evidence>
<dbReference type="EMBL" id="JAOTOJ010000019">
    <property type="protein sequence ID" value="KAK9391362.1"/>
    <property type="molecule type" value="Genomic_DNA"/>
</dbReference>
<dbReference type="Gene3D" id="2.60.40.10">
    <property type="entry name" value="Immunoglobulins"/>
    <property type="match status" value="3"/>
</dbReference>
<dbReference type="InterPro" id="IPR013783">
    <property type="entry name" value="Ig-like_fold"/>
</dbReference>
<protein>
    <recommendedName>
        <fullName evidence="8">SLAM family member 5-like</fullName>
    </recommendedName>
</protein>
<evidence type="ECO:0000256" key="2">
    <source>
        <dbReference type="ARBA" id="ARBA00022729"/>
    </source>
</evidence>
<evidence type="ECO:0000256" key="3">
    <source>
        <dbReference type="ARBA" id="ARBA00023136"/>
    </source>
</evidence>
<feature type="signal peptide" evidence="5">
    <location>
        <begin position="1"/>
        <end position="22"/>
    </location>
</feature>
<evidence type="ECO:0000256" key="5">
    <source>
        <dbReference type="SAM" id="SignalP"/>
    </source>
</evidence>
<dbReference type="InterPro" id="IPR036179">
    <property type="entry name" value="Ig-like_dom_sf"/>
</dbReference>
<dbReference type="PANTHER" id="PTHR12080">
    <property type="entry name" value="SIGNALING LYMPHOCYTIC ACTIVATION MOLECULE"/>
    <property type="match status" value="1"/>
</dbReference>
<evidence type="ECO:0000313" key="6">
    <source>
        <dbReference type="EMBL" id="KAK9391362.1"/>
    </source>
</evidence>
<evidence type="ECO:0008006" key="8">
    <source>
        <dbReference type="Google" id="ProtNLM"/>
    </source>
</evidence>
<sequence>MSPKIILVLWFPILFLGAGASGAEKLNGRLGWSTIFKVKTNLSFVSISWNKIVGSKSENIALVTFGEPCGLLVPLPAFEKRVNISKHCRTLYLDQIEKEDAGRYTAEIISQNNTVVKESFDLRVYRVTEREHLNGILGESVTFQVKTNLSFVSISWIKIVDFEPENISVVTFGEPCGLLVPLPALGNRVRVSEDCRGLQLSRLEQEDKGFYVAVVLLPTEEIVYEPFDLEISRYLLDSEMSVICTPDGAGNGAWQLNCSTGDWKDGVEFSWDSPIYRPSRAPDDPVIKVTSQDLNIKVTCTAENLISKVSRTVTLKEVCSATEGGGPVARLHPGRD</sequence>
<keyword evidence="7" id="KW-1185">Reference proteome</keyword>
<gene>
    <name evidence="6" type="ORF">NXF25_018692</name>
</gene>
<proteinExistence type="predicted"/>
<dbReference type="PANTHER" id="PTHR12080:SF82">
    <property type="entry name" value="CARCINOEMBRYONIC ANTIGEN-RELATED CELL ADHESION MOLECULE 21"/>
    <property type="match status" value="1"/>
</dbReference>
<accession>A0AAW1APW3</accession>
<keyword evidence="4" id="KW-0325">Glycoprotein</keyword>
<evidence type="ECO:0000256" key="1">
    <source>
        <dbReference type="ARBA" id="ARBA00004370"/>
    </source>
</evidence>